<dbReference type="Proteomes" id="UP000789405">
    <property type="component" value="Unassembled WGS sequence"/>
</dbReference>
<keyword evidence="2" id="KW-1185">Reference proteome</keyword>
<dbReference type="EMBL" id="CAJVPY010010635">
    <property type="protein sequence ID" value="CAG8720385.1"/>
    <property type="molecule type" value="Genomic_DNA"/>
</dbReference>
<dbReference type="OrthoDB" id="2435299at2759"/>
<dbReference type="AlphaFoldDB" id="A0A9N9NBT1"/>
<organism evidence="1 2">
    <name type="scientific">Dentiscutata erythropus</name>
    <dbReference type="NCBI Taxonomy" id="1348616"/>
    <lineage>
        <taxon>Eukaryota</taxon>
        <taxon>Fungi</taxon>
        <taxon>Fungi incertae sedis</taxon>
        <taxon>Mucoromycota</taxon>
        <taxon>Glomeromycotina</taxon>
        <taxon>Glomeromycetes</taxon>
        <taxon>Diversisporales</taxon>
        <taxon>Gigasporaceae</taxon>
        <taxon>Dentiscutata</taxon>
    </lineage>
</organism>
<comment type="caution">
    <text evidence="1">The sequence shown here is derived from an EMBL/GenBank/DDBJ whole genome shotgun (WGS) entry which is preliminary data.</text>
</comment>
<reference evidence="1" key="1">
    <citation type="submission" date="2021-06" db="EMBL/GenBank/DDBJ databases">
        <authorList>
            <person name="Kallberg Y."/>
            <person name="Tangrot J."/>
            <person name="Rosling A."/>
        </authorList>
    </citation>
    <scope>NUCLEOTIDE SEQUENCE</scope>
    <source>
        <strain evidence="1">MA453B</strain>
    </source>
</reference>
<protein>
    <submittedName>
        <fullName evidence="1">26175_t:CDS:1</fullName>
    </submittedName>
</protein>
<evidence type="ECO:0000313" key="1">
    <source>
        <dbReference type="EMBL" id="CAG8720385.1"/>
    </source>
</evidence>
<feature type="non-terminal residue" evidence="1">
    <location>
        <position position="1"/>
    </location>
</feature>
<accession>A0A9N9NBT1</accession>
<proteinExistence type="predicted"/>
<name>A0A9N9NBT1_9GLOM</name>
<gene>
    <name evidence="1" type="ORF">DERYTH_LOCUS14276</name>
</gene>
<evidence type="ECO:0000313" key="2">
    <source>
        <dbReference type="Proteomes" id="UP000789405"/>
    </source>
</evidence>
<sequence length="71" mass="7969">NEISNQNLSTFIDNNIWGKALYLPLLGVNKMAVDNNEVLALHEEKDVKAAIKEFDELTLDLPIPTNYNIVA</sequence>